<evidence type="ECO:0000313" key="3">
    <source>
        <dbReference type="EMBL" id="SBS89347.1"/>
    </source>
</evidence>
<dbReference type="EMBL" id="FLQV01000305">
    <property type="protein sequence ID" value="SBS89347.1"/>
    <property type="molecule type" value="Genomic_DNA"/>
</dbReference>
<feature type="region of interest" description="Disordered" evidence="1">
    <location>
        <begin position="33"/>
        <end position="99"/>
    </location>
</feature>
<organism evidence="3 4">
    <name type="scientific">Plasmodium ovale curtisi</name>
    <dbReference type="NCBI Taxonomy" id="864141"/>
    <lineage>
        <taxon>Eukaryota</taxon>
        <taxon>Sar</taxon>
        <taxon>Alveolata</taxon>
        <taxon>Apicomplexa</taxon>
        <taxon>Aconoidasida</taxon>
        <taxon>Haemosporida</taxon>
        <taxon>Plasmodiidae</taxon>
        <taxon>Plasmodium</taxon>
        <taxon>Plasmodium (Plasmodium)</taxon>
    </lineage>
</organism>
<keyword evidence="2" id="KW-0812">Transmembrane</keyword>
<keyword evidence="2" id="KW-0472">Membrane</keyword>
<evidence type="ECO:0000313" key="4">
    <source>
        <dbReference type="Proteomes" id="UP000078546"/>
    </source>
</evidence>
<feature type="compositionally biased region" description="Pro residues" evidence="1">
    <location>
        <begin position="77"/>
        <end position="86"/>
    </location>
</feature>
<dbReference type="AlphaFoldDB" id="A0A1A8WC85"/>
<evidence type="ECO:0000256" key="2">
    <source>
        <dbReference type="SAM" id="Phobius"/>
    </source>
</evidence>
<name>A0A1A8WC85_PLAOA</name>
<feature type="compositionally biased region" description="Basic and acidic residues" evidence="1">
    <location>
        <begin position="61"/>
        <end position="70"/>
    </location>
</feature>
<evidence type="ECO:0000256" key="1">
    <source>
        <dbReference type="SAM" id="MobiDB-lite"/>
    </source>
</evidence>
<reference evidence="4" key="1">
    <citation type="submission" date="2016-05" db="EMBL/GenBank/DDBJ databases">
        <authorList>
            <person name="Naeem Raeece"/>
        </authorList>
    </citation>
    <scope>NUCLEOTIDE SEQUENCE [LARGE SCALE GENOMIC DNA]</scope>
</reference>
<gene>
    <name evidence="3" type="ORF">POVCU1_016460</name>
</gene>
<feature type="transmembrane region" description="Helical" evidence="2">
    <location>
        <begin position="262"/>
        <end position="279"/>
    </location>
</feature>
<sequence>MHTDFAKSKFNLLSGGLFANMYKRGSSYLREVEEKGNERNGPLQRRSEDLDATVKVTGISKMKDARETNEPSRPNHPSRPSPPNDPNKPIEEPTNAKNVDQMHKLSKQLIYSYYNNFVNAKVEEEEEEEEGTSVGKRNLKSIYRNSGVKSNLNDYQNCSNINDKMIFLKNNDLIIKEEDIFYDEFKKLKNDVLALQIMNVHLQKHVLANHVLNTSKVVPHHIIINNKTEVASNAVSHIEDKKKKKKNGVISLFLKKFLRSRFNQMLLVSSIFISIFVINKQWQRALKVSQLEKKINSNIILRSVRLLEETLGIRKFSHF</sequence>
<keyword evidence="2" id="KW-1133">Transmembrane helix</keyword>
<proteinExistence type="predicted"/>
<dbReference type="Proteomes" id="UP000078546">
    <property type="component" value="Unassembled WGS sequence"/>
</dbReference>
<protein>
    <submittedName>
        <fullName evidence="3">Microneme associated antigen, putative</fullName>
    </submittedName>
</protein>
<accession>A0A1A8WC85</accession>